<dbReference type="RefSeq" id="WP_069206899.1">
    <property type="nucleotide sequence ID" value="NZ_CP014168.1"/>
</dbReference>
<dbReference type="PANTHER" id="PTHR44051">
    <property type="entry name" value="GLUTATHIONE S-TRANSFERASE-RELATED"/>
    <property type="match status" value="1"/>
</dbReference>
<dbReference type="Pfam" id="PF14497">
    <property type="entry name" value="GST_C_3"/>
    <property type="match status" value="1"/>
</dbReference>
<feature type="domain" description="GST N-terminal" evidence="1">
    <location>
        <begin position="1"/>
        <end position="81"/>
    </location>
</feature>
<dbReference type="STRING" id="1560345.AWL63_00630"/>
<dbReference type="Gene3D" id="1.20.1050.10">
    <property type="match status" value="1"/>
</dbReference>
<evidence type="ECO:0000259" key="2">
    <source>
        <dbReference type="PROSITE" id="PS50405"/>
    </source>
</evidence>
<dbReference type="InterPro" id="IPR004046">
    <property type="entry name" value="GST_C"/>
</dbReference>
<dbReference type="PROSITE" id="PS50405">
    <property type="entry name" value="GST_CTER"/>
    <property type="match status" value="1"/>
</dbReference>
<dbReference type="GO" id="GO:0016740">
    <property type="term" value="F:transferase activity"/>
    <property type="evidence" value="ECO:0007669"/>
    <property type="project" value="UniProtKB-KW"/>
</dbReference>
<dbReference type="InterPro" id="IPR040079">
    <property type="entry name" value="Glutathione_S-Trfase"/>
</dbReference>
<dbReference type="PROSITE" id="PS50404">
    <property type="entry name" value="GST_NTER"/>
    <property type="match status" value="1"/>
</dbReference>
<keyword evidence="3" id="KW-0808">Transferase</keyword>
<dbReference type="Gene3D" id="3.40.30.10">
    <property type="entry name" value="Glutaredoxin"/>
    <property type="match status" value="1"/>
</dbReference>
<reference evidence="3 4" key="1">
    <citation type="submission" date="2016-01" db="EMBL/GenBank/DDBJ databases">
        <title>Complete genome and mega plasmid sequence of Sphingomonas panacis DCY99 elicits systemic resistance in rice to Xanthomonas oryzae.</title>
        <authorList>
            <person name="Kim Y.J."/>
            <person name="Yang D.C."/>
            <person name="Sing P."/>
        </authorList>
    </citation>
    <scope>NUCLEOTIDE SEQUENCE [LARGE SCALE GENOMIC DNA]</scope>
    <source>
        <strain evidence="3 4">DCY99</strain>
    </source>
</reference>
<dbReference type="AlphaFoldDB" id="A0A1B3ZG40"/>
<dbReference type="SFLD" id="SFLDS00019">
    <property type="entry name" value="Glutathione_Transferase_(cytos"/>
    <property type="match status" value="1"/>
</dbReference>
<accession>A0A1B3ZG40</accession>
<dbReference type="CDD" id="cd03188">
    <property type="entry name" value="GST_C_Beta"/>
    <property type="match status" value="1"/>
</dbReference>
<dbReference type="OrthoDB" id="7583243at2"/>
<dbReference type="InterPro" id="IPR010987">
    <property type="entry name" value="Glutathione-S-Trfase_C-like"/>
</dbReference>
<evidence type="ECO:0000313" key="3">
    <source>
        <dbReference type="EMBL" id="AOH86392.1"/>
    </source>
</evidence>
<dbReference type="InterPro" id="IPR004045">
    <property type="entry name" value="Glutathione_S-Trfase_N"/>
</dbReference>
<dbReference type="Pfam" id="PF13409">
    <property type="entry name" value="GST_N_2"/>
    <property type="match status" value="1"/>
</dbReference>
<evidence type="ECO:0000259" key="1">
    <source>
        <dbReference type="PROSITE" id="PS50404"/>
    </source>
</evidence>
<dbReference type="PANTHER" id="PTHR44051:SF8">
    <property type="entry name" value="GLUTATHIONE S-TRANSFERASE GSTA"/>
    <property type="match status" value="1"/>
</dbReference>
<evidence type="ECO:0000313" key="4">
    <source>
        <dbReference type="Proteomes" id="UP000094256"/>
    </source>
</evidence>
<dbReference type="SUPFAM" id="SSF47616">
    <property type="entry name" value="GST C-terminal domain-like"/>
    <property type="match status" value="1"/>
</dbReference>
<organism evidence="3 4">
    <name type="scientific">Sphingomonas panacis</name>
    <dbReference type="NCBI Taxonomy" id="1560345"/>
    <lineage>
        <taxon>Bacteria</taxon>
        <taxon>Pseudomonadati</taxon>
        <taxon>Pseudomonadota</taxon>
        <taxon>Alphaproteobacteria</taxon>
        <taxon>Sphingomonadales</taxon>
        <taxon>Sphingomonadaceae</taxon>
        <taxon>Sphingomonas</taxon>
    </lineage>
</organism>
<feature type="domain" description="GST C-terminal" evidence="2">
    <location>
        <begin position="84"/>
        <end position="194"/>
    </location>
</feature>
<proteinExistence type="predicted"/>
<dbReference type="KEGG" id="span:AWL63_00630"/>
<dbReference type="InterPro" id="IPR036282">
    <property type="entry name" value="Glutathione-S-Trfase_C_sf"/>
</dbReference>
<dbReference type="CDD" id="cd03057">
    <property type="entry name" value="GST_N_Beta"/>
    <property type="match status" value="1"/>
</dbReference>
<keyword evidence="4" id="KW-1185">Reference proteome</keyword>
<name>A0A1B3ZG40_9SPHN</name>
<dbReference type="SUPFAM" id="SSF52833">
    <property type="entry name" value="Thioredoxin-like"/>
    <property type="match status" value="1"/>
</dbReference>
<sequence length="194" mass="21374">MKFYYCPGACSLAGHIALFEAGVVFESESVDLKRKVTAGGVDFNTITSKGYVPAIVLDDGEVLTENIAVLDFLAQQYPQLGIGDGLSRTRLLEALAYISTEIHKSFKPFWRGGSDADKAAAAEYIVKRMSYFADSLQTEYLFGDSPSVADFYLFVTMMWAEKFGIAAPAQLLALYERLKARPAVQRTLEAEGLR</sequence>
<protein>
    <submittedName>
        <fullName evidence="3">Glutathione S-transferase</fullName>
    </submittedName>
</protein>
<dbReference type="EMBL" id="CP014168">
    <property type="protein sequence ID" value="AOH86392.1"/>
    <property type="molecule type" value="Genomic_DNA"/>
</dbReference>
<dbReference type="Proteomes" id="UP000094256">
    <property type="component" value="Chromosome"/>
</dbReference>
<gene>
    <name evidence="3" type="ORF">AWL63_00630</name>
</gene>
<dbReference type="InterPro" id="IPR036249">
    <property type="entry name" value="Thioredoxin-like_sf"/>
</dbReference>